<evidence type="ECO:0000313" key="10">
    <source>
        <dbReference type="EMBL" id="RGM03243.1"/>
    </source>
</evidence>
<dbReference type="RefSeq" id="WP_055656878.1">
    <property type="nucleotide sequence ID" value="NZ_CABIXC010000008.1"/>
</dbReference>
<sequence>MFNLKTQNSARQNKILPVIAIVFPVLVILFWQYASTHGLVKASLVPAPLTIAKTFLSYIESGKLWKNLSVSFGRVACGYVIGAMCGVAVGFLMGLFKPVSAALNGIVSVLRPIPTIALVPIVILLAGIGFSSKVAIIAFGSFWPVLLNTMHGIQTVDNKLLEVAYTYRIRTSKTILRIIVPSSIPAILTGLRLGMSNAWMSVVAAEMIASSTGIGYLITLSRETANARVMYMCVLVIGVIGLIIDKGLTRLEHYYLAKTRGIIDSK</sequence>
<protein>
    <submittedName>
        <fullName evidence="9">ABC transporter permease</fullName>
    </submittedName>
</protein>
<evidence type="ECO:0000256" key="5">
    <source>
        <dbReference type="ARBA" id="ARBA00022989"/>
    </source>
</evidence>
<dbReference type="EMBL" id="QSSQ01000015">
    <property type="protein sequence ID" value="RGM03243.1"/>
    <property type="molecule type" value="Genomic_DNA"/>
</dbReference>
<feature type="transmembrane region" description="Helical" evidence="7">
    <location>
        <begin position="72"/>
        <end position="96"/>
    </location>
</feature>
<keyword evidence="2 7" id="KW-0813">Transport</keyword>
<dbReference type="Gene3D" id="1.10.3720.10">
    <property type="entry name" value="MetI-like"/>
    <property type="match status" value="1"/>
</dbReference>
<dbReference type="Proteomes" id="UP000095651">
    <property type="component" value="Unassembled WGS sequence"/>
</dbReference>
<evidence type="ECO:0000256" key="6">
    <source>
        <dbReference type="ARBA" id="ARBA00023136"/>
    </source>
</evidence>
<organism evidence="9 11">
    <name type="scientific">Hungatella hathewayi</name>
    <dbReference type="NCBI Taxonomy" id="154046"/>
    <lineage>
        <taxon>Bacteria</taxon>
        <taxon>Bacillati</taxon>
        <taxon>Bacillota</taxon>
        <taxon>Clostridia</taxon>
        <taxon>Lachnospirales</taxon>
        <taxon>Lachnospiraceae</taxon>
        <taxon>Hungatella</taxon>
    </lineage>
</organism>
<accession>A0A174GG07</accession>
<dbReference type="GO" id="GO:0005886">
    <property type="term" value="C:plasma membrane"/>
    <property type="evidence" value="ECO:0007669"/>
    <property type="project" value="UniProtKB-SubCell"/>
</dbReference>
<reference evidence="9 11" key="1">
    <citation type="submission" date="2015-09" db="EMBL/GenBank/DDBJ databases">
        <authorList>
            <consortium name="Pathogen Informatics"/>
        </authorList>
    </citation>
    <scope>NUCLEOTIDE SEQUENCE [LARGE SCALE GENOMIC DNA]</scope>
    <source>
        <strain evidence="9 11">2789STDY5608850</strain>
    </source>
</reference>
<feature type="transmembrane region" description="Helical" evidence="7">
    <location>
        <begin position="199"/>
        <end position="218"/>
    </location>
</feature>
<evidence type="ECO:0000256" key="7">
    <source>
        <dbReference type="RuleBase" id="RU363032"/>
    </source>
</evidence>
<feature type="transmembrane region" description="Helical" evidence="7">
    <location>
        <begin position="174"/>
        <end position="193"/>
    </location>
</feature>
<feature type="transmembrane region" description="Helical" evidence="7">
    <location>
        <begin position="134"/>
        <end position="153"/>
    </location>
</feature>
<evidence type="ECO:0000313" key="11">
    <source>
        <dbReference type="Proteomes" id="UP000095651"/>
    </source>
</evidence>
<evidence type="ECO:0000313" key="12">
    <source>
        <dbReference type="Proteomes" id="UP000261257"/>
    </source>
</evidence>
<keyword evidence="5 7" id="KW-1133">Transmembrane helix</keyword>
<evidence type="ECO:0000256" key="2">
    <source>
        <dbReference type="ARBA" id="ARBA00022448"/>
    </source>
</evidence>
<comment type="similarity">
    <text evidence="7">Belongs to the binding-protein-dependent transport system permease family.</text>
</comment>
<proteinExistence type="inferred from homology"/>
<keyword evidence="4 7" id="KW-0812">Transmembrane</keyword>
<dbReference type="SUPFAM" id="SSF161098">
    <property type="entry name" value="MetI-like"/>
    <property type="match status" value="1"/>
</dbReference>
<dbReference type="FunFam" id="1.10.3720.10:FF:000003">
    <property type="entry name" value="Aliphatic sulfonate ABC transporter permease"/>
    <property type="match status" value="1"/>
</dbReference>
<feature type="transmembrane region" description="Helical" evidence="7">
    <location>
        <begin position="225"/>
        <end position="244"/>
    </location>
</feature>
<dbReference type="Pfam" id="PF00528">
    <property type="entry name" value="BPD_transp_1"/>
    <property type="match status" value="1"/>
</dbReference>
<dbReference type="InterPro" id="IPR000515">
    <property type="entry name" value="MetI-like"/>
</dbReference>
<evidence type="ECO:0000259" key="8">
    <source>
        <dbReference type="PROSITE" id="PS50928"/>
    </source>
</evidence>
<dbReference type="PANTHER" id="PTHR30151">
    <property type="entry name" value="ALKANE SULFONATE ABC TRANSPORTER-RELATED, MEMBRANE SUBUNIT"/>
    <property type="match status" value="1"/>
</dbReference>
<dbReference type="InterPro" id="IPR035906">
    <property type="entry name" value="MetI-like_sf"/>
</dbReference>
<gene>
    <name evidence="9" type="primary">ssuC_4</name>
    <name evidence="10" type="ORF">DXC39_16030</name>
    <name evidence="9" type="ORF">ERS852407_03335</name>
</gene>
<dbReference type="GO" id="GO:0042918">
    <property type="term" value="P:alkanesulfonate transmembrane transport"/>
    <property type="evidence" value="ECO:0007669"/>
    <property type="project" value="UniProtKB-ARBA"/>
</dbReference>
<keyword evidence="6 7" id="KW-0472">Membrane</keyword>
<feature type="transmembrane region" description="Helical" evidence="7">
    <location>
        <begin position="15"/>
        <end position="34"/>
    </location>
</feature>
<reference evidence="10 12" key="2">
    <citation type="submission" date="2018-08" db="EMBL/GenBank/DDBJ databases">
        <title>A genome reference for cultivated species of the human gut microbiota.</title>
        <authorList>
            <person name="Zou Y."/>
            <person name="Xue W."/>
            <person name="Luo G."/>
        </authorList>
    </citation>
    <scope>NUCLEOTIDE SEQUENCE [LARGE SCALE GENOMIC DNA]</scope>
    <source>
        <strain evidence="10 12">TF05-11AC</strain>
    </source>
</reference>
<evidence type="ECO:0000256" key="4">
    <source>
        <dbReference type="ARBA" id="ARBA00022692"/>
    </source>
</evidence>
<dbReference type="CDD" id="cd06261">
    <property type="entry name" value="TM_PBP2"/>
    <property type="match status" value="1"/>
</dbReference>
<dbReference type="PANTHER" id="PTHR30151:SF38">
    <property type="entry name" value="ALIPHATIC SULFONATES TRANSPORT PERMEASE PROTEIN SSUC-RELATED"/>
    <property type="match status" value="1"/>
</dbReference>
<name>A0A174GG07_9FIRM</name>
<dbReference type="EMBL" id="CYZE01000008">
    <property type="protein sequence ID" value="CUO60088.1"/>
    <property type="molecule type" value="Genomic_DNA"/>
</dbReference>
<evidence type="ECO:0000256" key="3">
    <source>
        <dbReference type="ARBA" id="ARBA00022475"/>
    </source>
</evidence>
<dbReference type="AlphaFoldDB" id="A0A174GG07"/>
<dbReference type="PROSITE" id="PS50928">
    <property type="entry name" value="ABC_TM1"/>
    <property type="match status" value="1"/>
</dbReference>
<feature type="transmembrane region" description="Helical" evidence="7">
    <location>
        <begin position="108"/>
        <end position="128"/>
    </location>
</feature>
<keyword evidence="3" id="KW-1003">Cell membrane</keyword>
<comment type="subcellular location">
    <subcellularLocation>
        <location evidence="1 7">Cell membrane</location>
        <topology evidence="1 7">Multi-pass membrane protein</topology>
    </subcellularLocation>
</comment>
<evidence type="ECO:0000313" key="9">
    <source>
        <dbReference type="EMBL" id="CUO60088.1"/>
    </source>
</evidence>
<dbReference type="Proteomes" id="UP000261257">
    <property type="component" value="Unassembled WGS sequence"/>
</dbReference>
<evidence type="ECO:0000256" key="1">
    <source>
        <dbReference type="ARBA" id="ARBA00004651"/>
    </source>
</evidence>
<feature type="domain" description="ABC transmembrane type-1" evidence="8">
    <location>
        <begin position="64"/>
        <end position="252"/>
    </location>
</feature>